<organism evidence="1 2">
    <name type="scientific">Moniliophthora roreri (strain MCA 2997)</name>
    <name type="common">Cocoa frosty pod rot fungus</name>
    <name type="synonym">Crinipellis roreri</name>
    <dbReference type="NCBI Taxonomy" id="1381753"/>
    <lineage>
        <taxon>Eukaryota</taxon>
        <taxon>Fungi</taxon>
        <taxon>Dikarya</taxon>
        <taxon>Basidiomycota</taxon>
        <taxon>Agaricomycotina</taxon>
        <taxon>Agaricomycetes</taxon>
        <taxon>Agaricomycetidae</taxon>
        <taxon>Agaricales</taxon>
        <taxon>Marasmiineae</taxon>
        <taxon>Marasmiaceae</taxon>
        <taxon>Moniliophthora</taxon>
    </lineage>
</organism>
<dbReference type="KEGG" id="mrr:Moror_16458"/>
<dbReference type="HOGENOM" id="CLU_2062075_0_0_1"/>
<comment type="caution">
    <text evidence="1">The sequence shown here is derived from an EMBL/GenBank/DDBJ whole genome shotgun (WGS) entry which is preliminary data.</text>
</comment>
<proteinExistence type="predicted"/>
<gene>
    <name evidence="1" type="ORF">Moror_16458</name>
</gene>
<protein>
    <submittedName>
        <fullName evidence="1">Uncharacterized protein</fullName>
    </submittedName>
</protein>
<dbReference type="EMBL" id="AWSO01000399">
    <property type="protein sequence ID" value="ESK90872.1"/>
    <property type="molecule type" value="Genomic_DNA"/>
</dbReference>
<sequence>MSSRRQLSESSNSADIGRYSEAPSTSYYFTSLEKTTKARRRGKQRYRRSISRWRKHQVLAINKALDNMRRAILKAEVKGSVTMEHPYMVMDSSIVNRHLNLTNIVRRSPTIIDRMLVPP</sequence>
<accession>V2XAV6</accession>
<dbReference type="AlphaFoldDB" id="V2XAV6"/>
<keyword evidence="2" id="KW-1185">Reference proteome</keyword>
<evidence type="ECO:0000313" key="2">
    <source>
        <dbReference type="Proteomes" id="UP000017559"/>
    </source>
</evidence>
<dbReference type="Proteomes" id="UP000017559">
    <property type="component" value="Unassembled WGS sequence"/>
</dbReference>
<reference evidence="1 2" key="1">
    <citation type="journal article" date="2014" name="BMC Genomics">
        <title>Genome and secretome analysis of the hemibiotrophic fungal pathogen, Moniliophthora roreri, which causes frosty pod rot disease of cacao: mechanisms of the biotrophic and necrotrophic phases.</title>
        <authorList>
            <person name="Meinhardt L.W."/>
            <person name="Costa G.G.L."/>
            <person name="Thomazella D.P.T."/>
            <person name="Teixeira P.J.P.L."/>
            <person name="Carazzolle M.F."/>
            <person name="Schuster S.C."/>
            <person name="Carlson J.E."/>
            <person name="Guiltinan M.J."/>
            <person name="Mieczkowski P."/>
            <person name="Farmer A."/>
            <person name="Ramaraj T."/>
            <person name="Crozier J."/>
            <person name="Davis R.E."/>
            <person name="Shao J."/>
            <person name="Melnick R.L."/>
            <person name="Pereira G.A.G."/>
            <person name="Bailey B.A."/>
        </authorList>
    </citation>
    <scope>NUCLEOTIDE SEQUENCE [LARGE SCALE GENOMIC DNA]</scope>
    <source>
        <strain evidence="1 2">MCA 2997</strain>
    </source>
</reference>
<name>V2XAV6_MONRO</name>
<evidence type="ECO:0000313" key="1">
    <source>
        <dbReference type="EMBL" id="ESK90872.1"/>
    </source>
</evidence>